<sequence>MSTRLFHSVPTVALSPKTGVTCRRSYHSSRVSTSVVLERTAAFDRTPRRPTRSRKSIGAERHIYVRRH</sequence>
<feature type="compositionally biased region" description="Basic and acidic residues" evidence="1">
    <location>
        <begin position="57"/>
        <end position="68"/>
    </location>
</feature>
<proteinExistence type="predicted"/>
<dbReference type="EMBL" id="AOHW01000042">
    <property type="protein sequence ID" value="ELY38348.1"/>
    <property type="molecule type" value="Genomic_DNA"/>
</dbReference>
<gene>
    <name evidence="2" type="ORF">C496_17037</name>
</gene>
<evidence type="ECO:0000313" key="2">
    <source>
        <dbReference type="EMBL" id="ELY38348.1"/>
    </source>
</evidence>
<dbReference type="PATRIC" id="fig|1114856.3.peg.3528"/>
<comment type="caution">
    <text evidence="2">The sequence shown here is derived from an EMBL/GenBank/DDBJ whole genome shotgun (WGS) entry which is preliminary data.</text>
</comment>
<evidence type="ECO:0000256" key="1">
    <source>
        <dbReference type="SAM" id="MobiDB-lite"/>
    </source>
</evidence>
<organism evidence="2 3">
    <name type="scientific">Natronorubrum tibetense GA33</name>
    <dbReference type="NCBI Taxonomy" id="1114856"/>
    <lineage>
        <taxon>Archaea</taxon>
        <taxon>Methanobacteriati</taxon>
        <taxon>Methanobacteriota</taxon>
        <taxon>Stenosarchaea group</taxon>
        <taxon>Halobacteria</taxon>
        <taxon>Halobacteriales</taxon>
        <taxon>Natrialbaceae</taxon>
        <taxon>Natronorubrum</taxon>
    </lineage>
</organism>
<dbReference type="Proteomes" id="UP000011599">
    <property type="component" value="Unassembled WGS sequence"/>
</dbReference>
<reference evidence="2 3" key="1">
    <citation type="journal article" date="2014" name="PLoS Genet.">
        <title>Phylogenetically driven sequencing of extremely halophilic archaea reveals strategies for static and dynamic osmo-response.</title>
        <authorList>
            <person name="Becker E.A."/>
            <person name="Seitzer P.M."/>
            <person name="Tritt A."/>
            <person name="Larsen D."/>
            <person name="Krusor M."/>
            <person name="Yao A.I."/>
            <person name="Wu D."/>
            <person name="Madern D."/>
            <person name="Eisen J.A."/>
            <person name="Darling A.E."/>
            <person name="Facciotti M.T."/>
        </authorList>
    </citation>
    <scope>NUCLEOTIDE SEQUENCE [LARGE SCALE GENOMIC DNA]</scope>
    <source>
        <strain evidence="2 3">GA33</strain>
    </source>
</reference>
<accession>L9VQ27</accession>
<keyword evidence="3" id="KW-1185">Reference proteome</keyword>
<feature type="region of interest" description="Disordered" evidence="1">
    <location>
        <begin position="43"/>
        <end position="68"/>
    </location>
</feature>
<name>L9VQ27_9EURY</name>
<protein>
    <submittedName>
        <fullName evidence="2">Uncharacterized protein</fullName>
    </submittedName>
</protein>
<dbReference type="AlphaFoldDB" id="L9VQ27"/>
<evidence type="ECO:0000313" key="3">
    <source>
        <dbReference type="Proteomes" id="UP000011599"/>
    </source>
</evidence>